<sequence length="473" mass="50986">MSSTTDQSASDSVTAPERSIPLVALRRPTLDASSSTSLSSAPTTSPSTPSSLTPPTSAHESSPSSSPERLSRQTTCVSGTPAPSINCPDPSLSPQQPSSPSHAAVPRSVPDNPEPQNPPQRQDTWLSFLPPYDHRRTWLQNSIGIAALAVALVGMFVYALRGYKMAKWTEYNDLLQSCAALIQASQDGGPLCEKVLADGPRERPYDKRHMLSPLFGQVHHSKRMDGTQGSKTDNGLRPDSAGTSVGLGAALFGAAALLLFHLRRTSRVETVFQSPARTEGSTIRHLHPDGHSVEDRTGPVEIERRQPGLGSTLRHRMKQKAHDKKTDIKSKVSWHSASASSSAATLVGDGDEGHGTHHEHHDGLIELKQTNGTRNFLDPETGETLHLAPWKSTHDSSEEEEEQESFEKLEKGTIHRKLTEMSIGSAILGGGTAAETSLHEKAQAEKRKQSQQMGDSLAGLVSNEPSSIKDAFK</sequence>
<dbReference type="Proteomes" id="UP000664521">
    <property type="component" value="Unassembled WGS sequence"/>
</dbReference>
<feature type="transmembrane region" description="Helical" evidence="2">
    <location>
        <begin position="138"/>
        <end position="160"/>
    </location>
</feature>
<gene>
    <name evidence="3" type="ORF">HETSPECPRED_009737</name>
</gene>
<dbReference type="AlphaFoldDB" id="A0A8H3G664"/>
<evidence type="ECO:0000313" key="4">
    <source>
        <dbReference type="Proteomes" id="UP000664521"/>
    </source>
</evidence>
<protein>
    <submittedName>
        <fullName evidence="3">Uncharacterized protein</fullName>
    </submittedName>
</protein>
<feature type="compositionally biased region" description="Basic and acidic residues" evidence="1">
    <location>
        <begin position="437"/>
        <end position="448"/>
    </location>
</feature>
<reference evidence="3" key="1">
    <citation type="submission" date="2021-03" db="EMBL/GenBank/DDBJ databases">
        <authorList>
            <person name="Tagirdzhanova G."/>
        </authorList>
    </citation>
    <scope>NUCLEOTIDE SEQUENCE</scope>
</reference>
<feature type="compositionally biased region" description="Polar residues" evidence="1">
    <location>
        <begin position="1"/>
        <end position="13"/>
    </location>
</feature>
<dbReference type="EMBL" id="CAJPDS010000081">
    <property type="protein sequence ID" value="CAF9935312.1"/>
    <property type="molecule type" value="Genomic_DNA"/>
</dbReference>
<accession>A0A8H3G664</accession>
<feature type="region of interest" description="Disordered" evidence="1">
    <location>
        <begin position="219"/>
        <end position="240"/>
    </location>
</feature>
<organism evidence="3 4">
    <name type="scientific">Heterodermia speciosa</name>
    <dbReference type="NCBI Taxonomy" id="116794"/>
    <lineage>
        <taxon>Eukaryota</taxon>
        <taxon>Fungi</taxon>
        <taxon>Dikarya</taxon>
        <taxon>Ascomycota</taxon>
        <taxon>Pezizomycotina</taxon>
        <taxon>Lecanoromycetes</taxon>
        <taxon>OSLEUM clade</taxon>
        <taxon>Lecanoromycetidae</taxon>
        <taxon>Caliciales</taxon>
        <taxon>Physciaceae</taxon>
        <taxon>Heterodermia</taxon>
    </lineage>
</organism>
<feature type="compositionally biased region" description="Basic and acidic residues" evidence="1">
    <location>
        <begin position="286"/>
        <end position="306"/>
    </location>
</feature>
<feature type="region of interest" description="Disordered" evidence="1">
    <location>
        <begin position="1"/>
        <end position="122"/>
    </location>
</feature>
<evidence type="ECO:0000313" key="3">
    <source>
        <dbReference type="EMBL" id="CAF9935312.1"/>
    </source>
</evidence>
<name>A0A8H3G664_9LECA</name>
<evidence type="ECO:0000256" key="2">
    <source>
        <dbReference type="SAM" id="Phobius"/>
    </source>
</evidence>
<keyword evidence="4" id="KW-1185">Reference proteome</keyword>
<keyword evidence="2" id="KW-1133">Transmembrane helix</keyword>
<feature type="compositionally biased region" description="Polar residues" evidence="1">
    <location>
        <begin position="72"/>
        <end position="83"/>
    </location>
</feature>
<keyword evidence="2" id="KW-0472">Membrane</keyword>
<keyword evidence="2" id="KW-0812">Transmembrane</keyword>
<proteinExistence type="predicted"/>
<feature type="region of interest" description="Disordered" evidence="1">
    <location>
        <begin position="273"/>
        <end position="359"/>
    </location>
</feature>
<feature type="compositionally biased region" description="Low complexity" evidence="1">
    <location>
        <begin position="88"/>
        <end position="101"/>
    </location>
</feature>
<dbReference type="OrthoDB" id="5391870at2759"/>
<feature type="transmembrane region" description="Helical" evidence="2">
    <location>
        <begin position="241"/>
        <end position="260"/>
    </location>
</feature>
<evidence type="ECO:0000256" key="1">
    <source>
        <dbReference type="SAM" id="MobiDB-lite"/>
    </source>
</evidence>
<comment type="caution">
    <text evidence="3">The sequence shown here is derived from an EMBL/GenBank/DDBJ whole genome shotgun (WGS) entry which is preliminary data.</text>
</comment>
<feature type="compositionally biased region" description="Basic residues" evidence="1">
    <location>
        <begin position="313"/>
        <end position="323"/>
    </location>
</feature>
<feature type="region of interest" description="Disordered" evidence="1">
    <location>
        <begin position="373"/>
        <end position="409"/>
    </location>
</feature>
<feature type="compositionally biased region" description="Low complexity" evidence="1">
    <location>
        <begin position="30"/>
        <end position="68"/>
    </location>
</feature>
<feature type="region of interest" description="Disordered" evidence="1">
    <location>
        <begin position="432"/>
        <end position="473"/>
    </location>
</feature>